<sequence>MARGNQREVSREKAQKKLAAQSKPHESGVSKTKRMERDAEIVRAKQAAAAAKKAQEAAQQPK</sequence>
<dbReference type="OrthoDB" id="18018at2759"/>
<reference evidence="4 5" key="1">
    <citation type="journal article" date="2011" name="J. Gen. Appl. Microbiol.">
        <title>Draft genome sequencing of the enigmatic basidiomycete Mixia osmundae.</title>
        <authorList>
            <person name="Nishida H."/>
            <person name="Nagatsuka Y."/>
            <person name="Sugiyama J."/>
        </authorList>
    </citation>
    <scope>NUCLEOTIDE SEQUENCE [LARGE SCALE GENOMIC DNA]</scope>
    <source>
        <strain evidence="5">CBS 9802 / IAM 14324 / JCM 22182 / KY 12970</strain>
    </source>
</reference>
<feature type="compositionally biased region" description="Low complexity" evidence="2">
    <location>
        <begin position="44"/>
        <end position="62"/>
    </location>
</feature>
<dbReference type="PANTHER" id="PTHR13596">
    <property type="entry name" value="SMALL EDRK-RICH FACTOR 1"/>
    <property type="match status" value="1"/>
</dbReference>
<feature type="domain" description="Small EDRK-rich factor-like N-terminal" evidence="3">
    <location>
        <begin position="1"/>
        <end position="35"/>
    </location>
</feature>
<dbReference type="Proteomes" id="UP000009131">
    <property type="component" value="Unassembled WGS sequence"/>
</dbReference>
<dbReference type="Pfam" id="PF04419">
    <property type="entry name" value="SERF-like_N"/>
    <property type="match status" value="1"/>
</dbReference>
<dbReference type="STRING" id="764103.G7DZ48"/>
<evidence type="ECO:0000259" key="3">
    <source>
        <dbReference type="Pfam" id="PF04419"/>
    </source>
</evidence>
<feature type="compositionally biased region" description="Basic and acidic residues" evidence="2">
    <location>
        <begin position="1"/>
        <end position="15"/>
    </location>
</feature>
<comment type="caution">
    <text evidence="4">The sequence shown here is derived from an EMBL/GenBank/DDBJ whole genome shotgun (WGS) entry which is preliminary data.</text>
</comment>
<dbReference type="eggNOG" id="KOG4488">
    <property type="taxonomic scope" value="Eukaryota"/>
</dbReference>
<dbReference type="AlphaFoldDB" id="G7DZ48"/>
<keyword evidence="5" id="KW-1185">Reference proteome</keyword>
<dbReference type="FunCoup" id="G7DZ48">
    <property type="interactions" value="51"/>
</dbReference>
<dbReference type="RefSeq" id="XP_014566752.1">
    <property type="nucleotide sequence ID" value="XM_014711266.1"/>
</dbReference>
<evidence type="ECO:0000256" key="2">
    <source>
        <dbReference type="SAM" id="MobiDB-lite"/>
    </source>
</evidence>
<evidence type="ECO:0000313" key="4">
    <source>
        <dbReference type="EMBL" id="GAA95858.1"/>
    </source>
</evidence>
<accession>G7DZ48</accession>
<protein>
    <recommendedName>
        <fullName evidence="3">Small EDRK-rich factor-like N-terminal domain-containing protein</fullName>
    </recommendedName>
</protein>
<evidence type="ECO:0000256" key="1">
    <source>
        <dbReference type="ARBA" id="ARBA00007309"/>
    </source>
</evidence>
<feature type="region of interest" description="Disordered" evidence="2">
    <location>
        <begin position="1"/>
        <end position="62"/>
    </location>
</feature>
<dbReference type="InterPro" id="IPR007513">
    <property type="entry name" value="SERF-like_N"/>
</dbReference>
<reference evidence="4 5" key="2">
    <citation type="journal article" date="2012" name="Open Biol.">
        <title>Characteristics of nucleosomes and linker DNA regions on the genome of the basidiomycete Mixia osmundae revealed by mono- and dinucleosome mapping.</title>
        <authorList>
            <person name="Nishida H."/>
            <person name="Kondo S."/>
            <person name="Matsumoto T."/>
            <person name="Suzuki Y."/>
            <person name="Yoshikawa H."/>
            <person name="Taylor T.D."/>
            <person name="Sugiyama J."/>
        </authorList>
    </citation>
    <scope>NUCLEOTIDE SEQUENCE [LARGE SCALE GENOMIC DNA]</scope>
    <source>
        <strain evidence="5">CBS 9802 / IAM 14324 / JCM 22182 / KY 12970</strain>
    </source>
</reference>
<organism evidence="4 5">
    <name type="scientific">Mixia osmundae (strain CBS 9802 / IAM 14324 / JCM 22182 / KY 12970)</name>
    <dbReference type="NCBI Taxonomy" id="764103"/>
    <lineage>
        <taxon>Eukaryota</taxon>
        <taxon>Fungi</taxon>
        <taxon>Dikarya</taxon>
        <taxon>Basidiomycota</taxon>
        <taxon>Pucciniomycotina</taxon>
        <taxon>Mixiomycetes</taxon>
        <taxon>Mixiales</taxon>
        <taxon>Mixiaceae</taxon>
        <taxon>Mixia</taxon>
    </lineage>
</organism>
<dbReference type="HOGENOM" id="CLU_165034_3_2_1"/>
<dbReference type="InParanoid" id="G7DZ48"/>
<gene>
    <name evidence="4" type="primary">Mo02515</name>
    <name evidence="4" type="ORF">E5Q_02515</name>
</gene>
<name>G7DZ48_MIXOS</name>
<dbReference type="InterPro" id="IPR040211">
    <property type="entry name" value="SERF1/2-like"/>
</dbReference>
<dbReference type="EMBL" id="BABT02000067">
    <property type="protein sequence ID" value="GAA95858.1"/>
    <property type="molecule type" value="Genomic_DNA"/>
</dbReference>
<feature type="compositionally biased region" description="Basic and acidic residues" evidence="2">
    <location>
        <begin position="23"/>
        <end position="43"/>
    </location>
</feature>
<dbReference type="PANTHER" id="PTHR13596:SF0">
    <property type="entry name" value="SI:CH211-39K3.2-RELATED"/>
    <property type="match status" value="1"/>
</dbReference>
<evidence type="ECO:0000313" key="5">
    <source>
        <dbReference type="Proteomes" id="UP000009131"/>
    </source>
</evidence>
<proteinExistence type="inferred from homology"/>
<comment type="similarity">
    <text evidence="1">Belongs to the SERF family.</text>
</comment>
<dbReference type="OMA" id="HAKKQTE"/>